<protein>
    <submittedName>
        <fullName evidence="8">Biopolymer transporter ExbD</fullName>
    </submittedName>
</protein>
<evidence type="ECO:0000256" key="2">
    <source>
        <dbReference type="ARBA" id="ARBA00005811"/>
    </source>
</evidence>
<proteinExistence type="inferred from homology"/>
<dbReference type="Proteomes" id="UP000484164">
    <property type="component" value="Unassembled WGS sequence"/>
</dbReference>
<gene>
    <name evidence="8" type="ORF">F8C82_14100</name>
</gene>
<keyword evidence="5" id="KW-1133">Transmembrane helix</keyword>
<organism evidence="8 9">
    <name type="scientific">Phaeocystidibacter marisrubri</name>
    <dbReference type="NCBI Taxonomy" id="1577780"/>
    <lineage>
        <taxon>Bacteria</taxon>
        <taxon>Pseudomonadati</taxon>
        <taxon>Bacteroidota</taxon>
        <taxon>Flavobacteriia</taxon>
        <taxon>Flavobacteriales</taxon>
        <taxon>Phaeocystidibacteraceae</taxon>
        <taxon>Phaeocystidibacter</taxon>
    </lineage>
</organism>
<comment type="similarity">
    <text evidence="2 7">Belongs to the ExbD/TolR family.</text>
</comment>
<keyword evidence="7" id="KW-0653">Protein transport</keyword>
<accession>A0A6L3ZDC7</accession>
<dbReference type="PANTHER" id="PTHR30558:SF3">
    <property type="entry name" value="BIOPOLYMER TRANSPORT PROTEIN EXBD-RELATED"/>
    <property type="match status" value="1"/>
</dbReference>
<evidence type="ECO:0000313" key="9">
    <source>
        <dbReference type="Proteomes" id="UP000484164"/>
    </source>
</evidence>
<evidence type="ECO:0000256" key="5">
    <source>
        <dbReference type="ARBA" id="ARBA00022989"/>
    </source>
</evidence>
<comment type="caution">
    <text evidence="8">The sequence shown here is derived from an EMBL/GenBank/DDBJ whole genome shotgun (WGS) entry which is preliminary data.</text>
</comment>
<evidence type="ECO:0000256" key="4">
    <source>
        <dbReference type="ARBA" id="ARBA00022692"/>
    </source>
</evidence>
<evidence type="ECO:0000256" key="1">
    <source>
        <dbReference type="ARBA" id="ARBA00004162"/>
    </source>
</evidence>
<keyword evidence="6" id="KW-0472">Membrane</keyword>
<keyword evidence="3" id="KW-1003">Cell membrane</keyword>
<dbReference type="InterPro" id="IPR003400">
    <property type="entry name" value="ExbD"/>
</dbReference>
<evidence type="ECO:0000256" key="7">
    <source>
        <dbReference type="RuleBase" id="RU003879"/>
    </source>
</evidence>
<keyword evidence="7" id="KW-0813">Transport</keyword>
<comment type="subcellular location">
    <subcellularLocation>
        <location evidence="1">Cell membrane</location>
        <topology evidence="1">Single-pass membrane protein</topology>
    </subcellularLocation>
    <subcellularLocation>
        <location evidence="7">Cell membrane</location>
        <topology evidence="7">Single-pass type II membrane protein</topology>
    </subcellularLocation>
</comment>
<dbReference type="OrthoDB" id="9801500at2"/>
<reference evidence="8 9" key="1">
    <citation type="submission" date="2019-10" db="EMBL/GenBank/DDBJ databases">
        <title>Genome sequence of Phaeocystidibacter marisrubri JCM30614 (type strain).</title>
        <authorList>
            <person name="Bowman J.P."/>
        </authorList>
    </citation>
    <scope>NUCLEOTIDE SEQUENCE [LARGE SCALE GENOMIC DNA]</scope>
    <source>
        <strain evidence="8 9">JCM 30614</strain>
    </source>
</reference>
<sequence>MARKKREIAEINAGSMADIAFLLLIFFLVTTTMDIDKGLNRLLPPIEEDKPEIQDQIKEKNIFVVVINANNQLLVENEYMEISELRESAMEFIDNNGDGSCMECGGDQSPTSSDNPKKAIISISSDRGTSYDMYVSVTNELMAAYHELRDDLCMRKWGKDYDTIKEEAKDAEDDSEAKDRYKYVQEVYPLLLSEAEPKSVG</sequence>
<dbReference type="EMBL" id="WBVQ01000003">
    <property type="protein sequence ID" value="KAB2815223.1"/>
    <property type="molecule type" value="Genomic_DNA"/>
</dbReference>
<dbReference type="AlphaFoldDB" id="A0A6L3ZDC7"/>
<dbReference type="GO" id="GO:0022857">
    <property type="term" value="F:transmembrane transporter activity"/>
    <property type="evidence" value="ECO:0007669"/>
    <property type="project" value="InterPro"/>
</dbReference>
<evidence type="ECO:0000256" key="6">
    <source>
        <dbReference type="ARBA" id="ARBA00023136"/>
    </source>
</evidence>
<name>A0A6L3ZDC7_9FLAO</name>
<evidence type="ECO:0000256" key="3">
    <source>
        <dbReference type="ARBA" id="ARBA00022475"/>
    </source>
</evidence>
<dbReference type="GO" id="GO:0015031">
    <property type="term" value="P:protein transport"/>
    <property type="evidence" value="ECO:0007669"/>
    <property type="project" value="UniProtKB-KW"/>
</dbReference>
<keyword evidence="9" id="KW-1185">Reference proteome</keyword>
<keyword evidence="4 7" id="KW-0812">Transmembrane</keyword>
<dbReference type="GO" id="GO:0005886">
    <property type="term" value="C:plasma membrane"/>
    <property type="evidence" value="ECO:0007669"/>
    <property type="project" value="UniProtKB-SubCell"/>
</dbReference>
<dbReference type="Pfam" id="PF02472">
    <property type="entry name" value="ExbD"/>
    <property type="match status" value="1"/>
</dbReference>
<dbReference type="RefSeq" id="WP_151694258.1">
    <property type="nucleotide sequence ID" value="NZ_BMGX01000001.1"/>
</dbReference>
<evidence type="ECO:0000313" key="8">
    <source>
        <dbReference type="EMBL" id="KAB2815223.1"/>
    </source>
</evidence>
<dbReference type="PANTHER" id="PTHR30558">
    <property type="entry name" value="EXBD MEMBRANE COMPONENT OF PMF-DRIVEN MACROMOLECULE IMPORT SYSTEM"/>
    <property type="match status" value="1"/>
</dbReference>